<name>A0AAU9RV96_THLAR</name>
<evidence type="ECO:0000313" key="4">
    <source>
        <dbReference type="Proteomes" id="UP000836841"/>
    </source>
</evidence>
<dbReference type="EMBL" id="OU466859">
    <property type="protein sequence ID" value="CAH2052977.1"/>
    <property type="molecule type" value="Genomic_DNA"/>
</dbReference>
<accession>A0AAU9RV96</accession>
<protein>
    <recommendedName>
        <fullName evidence="2">OTU domain-containing protein</fullName>
    </recommendedName>
</protein>
<dbReference type="InterPro" id="IPR050704">
    <property type="entry name" value="Peptidase_C85-like"/>
</dbReference>
<evidence type="ECO:0000256" key="1">
    <source>
        <dbReference type="ARBA" id="ARBA00010407"/>
    </source>
</evidence>
<proteinExistence type="inferred from homology"/>
<dbReference type="AlphaFoldDB" id="A0AAU9RV96"/>
<feature type="non-terminal residue" evidence="3">
    <location>
        <position position="1"/>
    </location>
</feature>
<dbReference type="Gene3D" id="3.90.70.80">
    <property type="match status" value="1"/>
</dbReference>
<organism evidence="3 4">
    <name type="scientific">Thlaspi arvense</name>
    <name type="common">Field penny-cress</name>
    <dbReference type="NCBI Taxonomy" id="13288"/>
    <lineage>
        <taxon>Eukaryota</taxon>
        <taxon>Viridiplantae</taxon>
        <taxon>Streptophyta</taxon>
        <taxon>Embryophyta</taxon>
        <taxon>Tracheophyta</taxon>
        <taxon>Spermatophyta</taxon>
        <taxon>Magnoliopsida</taxon>
        <taxon>eudicotyledons</taxon>
        <taxon>Gunneridae</taxon>
        <taxon>Pentapetalae</taxon>
        <taxon>rosids</taxon>
        <taxon>malvids</taxon>
        <taxon>Brassicales</taxon>
        <taxon>Brassicaceae</taxon>
        <taxon>Thlaspideae</taxon>
        <taxon>Thlaspi</taxon>
    </lineage>
</organism>
<gene>
    <name evidence="3" type="ORF">TAV2_LOCUS10728</name>
</gene>
<keyword evidence="4" id="KW-1185">Reference proteome</keyword>
<dbReference type="PANTHER" id="PTHR12419:SF7">
    <property type="entry name" value="OTU DOMAIN-CONTAINING PROTEIN 3"/>
    <property type="match status" value="1"/>
</dbReference>
<dbReference type="InterPro" id="IPR038765">
    <property type="entry name" value="Papain-like_cys_pep_sf"/>
</dbReference>
<sequence length="112" mass="12757">MVVQYVKNREMFEPFIEDDVPFDDYCKNVDGDGTWAGNMELQAVSFVTHSNICFHKIMSPRWSYHDGEHYNNVRMKENACGGGPTRPVVIKNLFGAEIRVDRNGVSQSLTPT</sequence>
<reference evidence="3 4" key="1">
    <citation type="submission" date="2022-03" db="EMBL/GenBank/DDBJ databases">
        <authorList>
            <person name="Nunn A."/>
            <person name="Chopra R."/>
            <person name="Nunn A."/>
            <person name="Contreras Garrido A."/>
        </authorList>
    </citation>
    <scope>NUCLEOTIDE SEQUENCE [LARGE SCALE GENOMIC DNA]</scope>
</reference>
<evidence type="ECO:0000313" key="3">
    <source>
        <dbReference type="EMBL" id="CAH2052977.1"/>
    </source>
</evidence>
<dbReference type="PANTHER" id="PTHR12419">
    <property type="entry name" value="OTU DOMAIN CONTAINING PROTEIN"/>
    <property type="match status" value="1"/>
</dbReference>
<comment type="similarity">
    <text evidence="1">Belongs to the peptidase C85 family.</text>
</comment>
<dbReference type="GO" id="GO:0004843">
    <property type="term" value="F:cysteine-type deubiquitinase activity"/>
    <property type="evidence" value="ECO:0007669"/>
    <property type="project" value="TreeGrafter"/>
</dbReference>
<feature type="domain" description="OTU" evidence="2">
    <location>
        <begin position="6"/>
        <end position="78"/>
    </location>
</feature>
<dbReference type="InterPro" id="IPR003323">
    <property type="entry name" value="OTU_dom"/>
</dbReference>
<dbReference type="Pfam" id="PF02338">
    <property type="entry name" value="OTU"/>
    <property type="match status" value="1"/>
</dbReference>
<dbReference type="GO" id="GO:0016579">
    <property type="term" value="P:protein deubiquitination"/>
    <property type="evidence" value="ECO:0007669"/>
    <property type="project" value="TreeGrafter"/>
</dbReference>
<dbReference type="Proteomes" id="UP000836841">
    <property type="component" value="Chromosome 3"/>
</dbReference>
<dbReference type="SUPFAM" id="SSF54001">
    <property type="entry name" value="Cysteine proteinases"/>
    <property type="match status" value="1"/>
</dbReference>
<evidence type="ECO:0000259" key="2">
    <source>
        <dbReference type="Pfam" id="PF02338"/>
    </source>
</evidence>